<name>A0A8I6SPB6_CIMLE</name>
<evidence type="ECO:0000256" key="1">
    <source>
        <dbReference type="ARBA" id="ARBA00004141"/>
    </source>
</evidence>
<proteinExistence type="predicted"/>
<dbReference type="InterPro" id="IPR018499">
    <property type="entry name" value="Tetraspanin/Peripherin"/>
</dbReference>
<dbReference type="InterPro" id="IPR000830">
    <property type="entry name" value="Peripherin/rom-1"/>
</dbReference>
<evidence type="ECO:0000313" key="8">
    <source>
        <dbReference type="Proteomes" id="UP000494040"/>
    </source>
</evidence>
<dbReference type="Proteomes" id="UP000494040">
    <property type="component" value="Unassembled WGS sequence"/>
</dbReference>
<reference evidence="7" key="1">
    <citation type="submission" date="2022-01" db="UniProtKB">
        <authorList>
            <consortium name="EnsemblMetazoa"/>
        </authorList>
    </citation>
    <scope>IDENTIFICATION</scope>
</reference>
<keyword evidence="4 6" id="KW-0472">Membrane</keyword>
<evidence type="ECO:0000256" key="2">
    <source>
        <dbReference type="ARBA" id="ARBA00022692"/>
    </source>
</evidence>
<dbReference type="OMA" id="QMQIEFR"/>
<organism evidence="7 8">
    <name type="scientific">Cimex lectularius</name>
    <name type="common">Bed bug</name>
    <name type="synonym">Acanthia lectularia</name>
    <dbReference type="NCBI Taxonomy" id="79782"/>
    <lineage>
        <taxon>Eukaryota</taxon>
        <taxon>Metazoa</taxon>
        <taxon>Ecdysozoa</taxon>
        <taxon>Arthropoda</taxon>
        <taxon>Hexapoda</taxon>
        <taxon>Insecta</taxon>
        <taxon>Pterygota</taxon>
        <taxon>Neoptera</taxon>
        <taxon>Paraneoptera</taxon>
        <taxon>Hemiptera</taxon>
        <taxon>Heteroptera</taxon>
        <taxon>Panheteroptera</taxon>
        <taxon>Cimicomorpha</taxon>
        <taxon>Cimicidae</taxon>
        <taxon>Cimex</taxon>
    </lineage>
</organism>
<dbReference type="SUPFAM" id="SSF48652">
    <property type="entry name" value="Tetraspanin"/>
    <property type="match status" value="1"/>
</dbReference>
<dbReference type="Pfam" id="PF00335">
    <property type="entry name" value="Tetraspanin"/>
    <property type="match status" value="1"/>
</dbReference>
<keyword evidence="8" id="KW-1185">Reference proteome</keyword>
<evidence type="ECO:0008006" key="9">
    <source>
        <dbReference type="Google" id="ProtNLM"/>
    </source>
</evidence>
<evidence type="ECO:0000256" key="5">
    <source>
        <dbReference type="SAM" id="MobiDB-lite"/>
    </source>
</evidence>
<dbReference type="EnsemblMetazoa" id="XM_024229961.1">
    <property type="protein sequence ID" value="XP_024085729.1"/>
    <property type="gene ID" value="LOC106666444"/>
</dbReference>
<protein>
    <recommendedName>
        <fullName evidence="9">Tetraspanin</fullName>
    </recommendedName>
</protein>
<comment type="subcellular location">
    <subcellularLocation>
        <location evidence="1">Membrane</location>
        <topology evidence="1">Multi-pass membrane protein</topology>
    </subcellularLocation>
</comment>
<evidence type="ECO:0000313" key="7">
    <source>
        <dbReference type="EnsemblMetazoa" id="XP_024085729.1"/>
    </source>
</evidence>
<sequence>MKESLEGGRKKLWLLLCILGWAEGVLGLILLTFSAKPLLALYNLAPDTFNFKIVYLSSFATGIAVSAVSLMGVIVTQNSLKHAALPATVRTHRIWFGLSAIMSIFILMSAFIIPSELGSADKEIIDEAQRGMRKYLTDPRWRFAFDTIQQNYKCCGIYSFEDWYKLDWIPIDSLRTDLTLQNKDLINVDGSLKVGVVPPSCCKVDVNVPCLHDALLQNDTSSIWLGQELPYYDTVYTKGCQEEFFNKLSSNLSSFGIIAALIVIFQICQMIIESHIHSSTMQEDTENKRKCSEKKQLLPKQKTKKKLNKD</sequence>
<keyword evidence="3 6" id="KW-1133">Transmembrane helix</keyword>
<feature type="compositionally biased region" description="Basic residues" evidence="5">
    <location>
        <begin position="301"/>
        <end position="310"/>
    </location>
</feature>
<accession>A0A8I6SPB6</accession>
<evidence type="ECO:0000256" key="3">
    <source>
        <dbReference type="ARBA" id="ARBA00022989"/>
    </source>
</evidence>
<keyword evidence="2 6" id="KW-0812">Transmembrane</keyword>
<feature type="transmembrane region" description="Helical" evidence="6">
    <location>
        <begin position="12"/>
        <end position="33"/>
    </location>
</feature>
<dbReference type="OrthoDB" id="9836210at2759"/>
<dbReference type="GO" id="GO:0016020">
    <property type="term" value="C:membrane"/>
    <property type="evidence" value="ECO:0007669"/>
    <property type="project" value="UniProtKB-SubCell"/>
</dbReference>
<feature type="transmembrane region" description="Helical" evidence="6">
    <location>
        <begin position="53"/>
        <end position="74"/>
    </location>
</feature>
<evidence type="ECO:0000256" key="4">
    <source>
        <dbReference type="ARBA" id="ARBA00023136"/>
    </source>
</evidence>
<feature type="region of interest" description="Disordered" evidence="5">
    <location>
        <begin position="283"/>
        <end position="310"/>
    </location>
</feature>
<feature type="compositionally biased region" description="Basic and acidic residues" evidence="5">
    <location>
        <begin position="285"/>
        <end position="296"/>
    </location>
</feature>
<evidence type="ECO:0000256" key="6">
    <source>
        <dbReference type="SAM" id="Phobius"/>
    </source>
</evidence>
<feature type="transmembrane region" description="Helical" evidence="6">
    <location>
        <begin position="94"/>
        <end position="113"/>
    </location>
</feature>
<dbReference type="RefSeq" id="XP_024085729.1">
    <property type="nucleotide sequence ID" value="XM_024229961.1"/>
</dbReference>
<dbReference type="PRINTS" id="PR00218">
    <property type="entry name" value="PERIPHERNRDS"/>
</dbReference>
<dbReference type="GO" id="GO:0007601">
    <property type="term" value="P:visual perception"/>
    <property type="evidence" value="ECO:0007669"/>
    <property type="project" value="InterPro"/>
</dbReference>
<dbReference type="InterPro" id="IPR008952">
    <property type="entry name" value="Tetraspanin_EC2_sf"/>
</dbReference>
<dbReference type="KEGG" id="clec:106666444"/>
<dbReference type="GeneID" id="106666444"/>
<dbReference type="Gene3D" id="1.10.1450.10">
    <property type="entry name" value="Tetraspanin"/>
    <property type="match status" value="1"/>
</dbReference>
<dbReference type="AlphaFoldDB" id="A0A8I6SPB6"/>